<dbReference type="EC" id="1.3.1.34" evidence="6"/>
<dbReference type="InterPro" id="IPR036188">
    <property type="entry name" value="FAD/NAD-bd_sf"/>
</dbReference>
<keyword evidence="2" id="KW-0285">Flavoprotein</keyword>
<gene>
    <name evidence="6" type="ordered locus">RSal33209_2559</name>
</gene>
<name>A9WRK3_RENSM</name>
<sequence>MEVLGVTFRLSTKADLTALAPFDDVVLATGVRARVPKILGVEHPSVIRYDELLRGEKAAGPRVAIIGAGGIGFDVGEYLLHDPDESIPAWQERWGISKDTDVAGGLGTAVLAPPRRELYLLQRKTTSFGAGLGKTSGWVHRAALRAAKTEMIGGVEYQKIDDAGLHILLSDGSTRIIEVDSIILCAGQDSVRDLVANEPGDKVHVIGGADVAAELDAKRAIKQATELAARL</sequence>
<dbReference type="SUPFAM" id="SSF51905">
    <property type="entry name" value="FAD/NAD(P)-binding domain"/>
    <property type="match status" value="1"/>
</dbReference>
<dbReference type="STRING" id="288705.RSal33209_2559"/>
<evidence type="ECO:0000259" key="5">
    <source>
        <dbReference type="Pfam" id="PF07992"/>
    </source>
</evidence>
<keyword evidence="4 6" id="KW-0560">Oxidoreductase</keyword>
<dbReference type="GO" id="GO:0008670">
    <property type="term" value="F:2,4-dienoyl-CoA reductase (NADPH) activity"/>
    <property type="evidence" value="ECO:0007669"/>
    <property type="project" value="UniProtKB-EC"/>
</dbReference>
<dbReference type="Gene3D" id="3.50.50.60">
    <property type="entry name" value="FAD/NAD(P)-binding domain"/>
    <property type="match status" value="1"/>
</dbReference>
<evidence type="ECO:0000256" key="4">
    <source>
        <dbReference type="ARBA" id="ARBA00023002"/>
    </source>
</evidence>
<dbReference type="AlphaFoldDB" id="A9WRK3"/>
<feature type="domain" description="FAD/NAD(P)-binding" evidence="5">
    <location>
        <begin position="20"/>
        <end position="197"/>
    </location>
</feature>
<keyword evidence="7" id="KW-1185">Reference proteome</keyword>
<dbReference type="PANTHER" id="PTHR42917:SF2">
    <property type="entry name" value="2,4-DIENOYL-COA REDUCTASE [(2E)-ENOYL-COA-PRODUCING]"/>
    <property type="match status" value="1"/>
</dbReference>
<dbReference type="HOGENOM" id="CLU_012153_4_0_11"/>
<evidence type="ECO:0000256" key="1">
    <source>
        <dbReference type="ARBA" id="ARBA00001917"/>
    </source>
</evidence>
<proteinExistence type="predicted"/>
<protein>
    <submittedName>
        <fullName evidence="6">2,4-dienoyl-CoA reductase (NADPH)</fullName>
        <ecNumber evidence="6">1.3.1.34</ecNumber>
    </submittedName>
</protein>
<reference evidence="7" key="1">
    <citation type="journal article" date="2008" name="J. Bacteriol.">
        <title>Genome sequence of the fish pathogen Renibacterium salmoninarum suggests reductive evolution away from an environmental Arthrobacter ancestor.</title>
        <authorList>
            <person name="Wiens G.D."/>
            <person name="Rockey D.D."/>
            <person name="Wu Z."/>
            <person name="Chang J."/>
            <person name="Levy R."/>
            <person name="Crane S."/>
            <person name="Chen D.S."/>
            <person name="Capri G.R."/>
            <person name="Burnett J.R."/>
            <person name="Sudheesh P.S."/>
            <person name="Schipma M.J."/>
            <person name="Burd H."/>
            <person name="Bhattacharyya A."/>
            <person name="Rhodes L.D."/>
            <person name="Kaul R."/>
            <person name="Strom M.S."/>
        </authorList>
    </citation>
    <scope>NUCLEOTIDE SEQUENCE [LARGE SCALE GENOMIC DNA]</scope>
    <source>
        <strain evidence="7">ATCC 33209 / DSM 20767 / JCM 11484 / NBRC 15589 / NCIMB 2235</strain>
    </source>
</reference>
<evidence type="ECO:0000313" key="6">
    <source>
        <dbReference type="EMBL" id="ABY24285.1"/>
    </source>
</evidence>
<dbReference type="Pfam" id="PF07992">
    <property type="entry name" value="Pyr_redox_2"/>
    <property type="match status" value="1"/>
</dbReference>
<dbReference type="KEGG" id="rsa:RSal33209_2559"/>
<dbReference type="Proteomes" id="UP000002007">
    <property type="component" value="Chromosome"/>
</dbReference>
<accession>A9WRK3</accession>
<organism evidence="6 7">
    <name type="scientific">Renibacterium salmoninarum (strain ATCC 33209 / DSM 20767 / JCM 11484 / NBRC 15589 / NCIMB 2235)</name>
    <dbReference type="NCBI Taxonomy" id="288705"/>
    <lineage>
        <taxon>Bacteria</taxon>
        <taxon>Bacillati</taxon>
        <taxon>Actinomycetota</taxon>
        <taxon>Actinomycetes</taxon>
        <taxon>Micrococcales</taxon>
        <taxon>Micrococcaceae</taxon>
        <taxon>Renibacterium</taxon>
    </lineage>
</organism>
<keyword evidence="3" id="KW-0288">FMN</keyword>
<dbReference type="eggNOG" id="COG0446">
    <property type="taxonomic scope" value="Bacteria"/>
</dbReference>
<dbReference type="InterPro" id="IPR023753">
    <property type="entry name" value="FAD/NAD-binding_dom"/>
</dbReference>
<dbReference type="EMBL" id="CP000910">
    <property type="protein sequence ID" value="ABY24285.1"/>
    <property type="molecule type" value="Genomic_DNA"/>
</dbReference>
<evidence type="ECO:0000313" key="7">
    <source>
        <dbReference type="Proteomes" id="UP000002007"/>
    </source>
</evidence>
<dbReference type="InterPro" id="IPR051793">
    <property type="entry name" value="NADH:flavin_oxidoreductase"/>
</dbReference>
<dbReference type="SMR" id="A9WRK3"/>
<evidence type="ECO:0000256" key="3">
    <source>
        <dbReference type="ARBA" id="ARBA00022643"/>
    </source>
</evidence>
<evidence type="ECO:0000256" key="2">
    <source>
        <dbReference type="ARBA" id="ARBA00022630"/>
    </source>
</evidence>
<dbReference type="PANTHER" id="PTHR42917">
    <property type="entry name" value="2,4-DIENOYL-COA REDUCTASE"/>
    <property type="match status" value="1"/>
</dbReference>
<comment type="cofactor">
    <cofactor evidence="1">
        <name>FMN</name>
        <dbReference type="ChEBI" id="CHEBI:58210"/>
    </cofactor>
</comment>